<evidence type="ECO:0000313" key="3">
    <source>
        <dbReference type="EMBL" id="AVK94917.1"/>
    </source>
</evidence>
<dbReference type="EC" id="2.3.1.-" evidence="4"/>
<dbReference type="PANTHER" id="PTHR37817">
    <property type="entry name" value="N-ACETYLTRANSFERASE EIS"/>
    <property type="match status" value="1"/>
</dbReference>
<dbReference type="AlphaFoldDB" id="A0A2S0JUU7"/>
<proteinExistence type="predicted"/>
<dbReference type="GO" id="GO:0034069">
    <property type="term" value="F:aminoglycoside N-acetyltransferase activity"/>
    <property type="evidence" value="ECO:0007669"/>
    <property type="project" value="TreeGrafter"/>
</dbReference>
<reference evidence="4 6" key="2">
    <citation type="submission" date="2018-06" db="EMBL/GenBank/DDBJ databases">
        <authorList>
            <consortium name="Pathogen Informatics"/>
            <person name="Doyle S."/>
        </authorList>
    </citation>
    <scope>NUCLEOTIDE SEQUENCE [LARGE SCALE GENOMIC DNA]</scope>
    <source>
        <strain evidence="4 6">NCTC10338</strain>
    </source>
</reference>
<keyword evidence="3" id="KW-0808">Transferase</keyword>
<dbReference type="Proteomes" id="UP000255295">
    <property type="component" value="Unassembled WGS sequence"/>
</dbReference>
<keyword evidence="4" id="KW-0012">Acyltransferase</keyword>
<feature type="domain" description="Eis-like acetyltransferase" evidence="2">
    <location>
        <begin position="200"/>
        <end position="282"/>
    </location>
</feature>
<dbReference type="RefSeq" id="WP_024364448.1">
    <property type="nucleotide sequence ID" value="NZ_BJNS01000079.1"/>
</dbReference>
<dbReference type="Pfam" id="PF13527">
    <property type="entry name" value="Acetyltransf_9"/>
    <property type="match status" value="1"/>
</dbReference>
<dbReference type="InterPro" id="IPR036527">
    <property type="entry name" value="SCP2_sterol-bd_dom_sf"/>
</dbReference>
<evidence type="ECO:0000313" key="6">
    <source>
        <dbReference type="Proteomes" id="UP000255295"/>
    </source>
</evidence>
<dbReference type="InterPro" id="IPR051554">
    <property type="entry name" value="Acetyltransferase_Eis"/>
</dbReference>
<dbReference type="GO" id="GO:0030649">
    <property type="term" value="P:aminoglycoside antibiotic catabolic process"/>
    <property type="evidence" value="ECO:0007669"/>
    <property type="project" value="TreeGrafter"/>
</dbReference>
<sequence length="418" mass="48591">MRIVKKIQEEEEVLKYVDIVIGAYPGVVQTSPQTKERLVSIFKHNMSNEPTINYYGLWENHNLLGGMRIHDFKMNLFSNIIPIGGVGQVAVDLLHKKERVAKELIDHFFQIFLEKDVHIVALYPFRPDFYKKMGFGYGPKMYQYSVQPSSFPKGSTKQHLKYLHQQDQQLLEECYNRIALKKHGMFLKTKNELDSIFQSSQNYIIAVDKGDHIEGYIVFSFKKQSESNFLLNNMVIKEFLYETPEALLELSTFLNSQADQVNRIEWHTQDDNIHFFLGDVRNESNHLIPSVYHANAIVGIGLMYRIINVRGFFQELKRHHFNNSNITFKLTVYDSLLEENNKPLIIRAVDGALEMLENAHYDVEMTIDIAELSSLVMGVVTVQELFMLGMLKISDEQFLQELHKFFFVLNKPTCVTAF</sequence>
<evidence type="ECO:0000259" key="2">
    <source>
        <dbReference type="Pfam" id="PF17668"/>
    </source>
</evidence>
<name>A0A2S0JUU7_LYSSH</name>
<dbReference type="GeneID" id="48274698"/>
<reference evidence="3 5" key="1">
    <citation type="submission" date="2017-03" db="EMBL/GenBank/DDBJ databases">
        <title>The whole genome sequencing and assembly of Lysinibacillus sphaericus DSM 28T strain.</title>
        <authorList>
            <person name="Lee Y.-J."/>
            <person name="Yi H."/>
            <person name="Bahn Y.-S."/>
            <person name="Kim J.F."/>
            <person name="Lee D.-W."/>
        </authorList>
    </citation>
    <scope>NUCLEOTIDE SEQUENCE [LARGE SCALE GENOMIC DNA]</scope>
    <source>
        <strain evidence="3 5">DSM 28</strain>
    </source>
</reference>
<dbReference type="InterPro" id="IPR016181">
    <property type="entry name" value="Acyl_CoA_acyltransferase"/>
</dbReference>
<evidence type="ECO:0000313" key="4">
    <source>
        <dbReference type="EMBL" id="SUV19914.1"/>
    </source>
</evidence>
<dbReference type="PANTHER" id="PTHR37817:SF1">
    <property type="entry name" value="N-ACETYLTRANSFERASE EIS"/>
    <property type="match status" value="1"/>
</dbReference>
<protein>
    <submittedName>
        <fullName evidence="3">GNAT family N-acetyltransferase</fullName>
    </submittedName>
    <submittedName>
        <fullName evidence="4">GNAT family acetyltransferase</fullName>
        <ecNumber evidence="4">2.3.1.-</ecNumber>
    </submittedName>
</protein>
<dbReference type="Gene3D" id="3.30.1050.10">
    <property type="entry name" value="SCP2 sterol-binding domain"/>
    <property type="match status" value="1"/>
</dbReference>
<dbReference type="Pfam" id="PF13530">
    <property type="entry name" value="SCP2_2"/>
    <property type="match status" value="1"/>
</dbReference>
<dbReference type="Pfam" id="PF17668">
    <property type="entry name" value="Acetyltransf_17"/>
    <property type="match status" value="1"/>
</dbReference>
<dbReference type="EMBL" id="CP019980">
    <property type="protein sequence ID" value="AVK94917.1"/>
    <property type="molecule type" value="Genomic_DNA"/>
</dbReference>
<gene>
    <name evidence="3" type="ORF">LS41612_00705</name>
    <name evidence="4" type="ORF">NCTC10338_04665</name>
</gene>
<dbReference type="Proteomes" id="UP000238825">
    <property type="component" value="Chromosome"/>
</dbReference>
<dbReference type="Gene3D" id="3.40.630.30">
    <property type="match status" value="2"/>
</dbReference>
<organism evidence="3 5">
    <name type="scientific">Lysinibacillus sphaericus</name>
    <name type="common">Bacillus sphaericus</name>
    <dbReference type="NCBI Taxonomy" id="1421"/>
    <lineage>
        <taxon>Bacteria</taxon>
        <taxon>Bacillati</taxon>
        <taxon>Bacillota</taxon>
        <taxon>Bacilli</taxon>
        <taxon>Bacillales</taxon>
        <taxon>Bacillaceae</taxon>
        <taxon>Lysinibacillus</taxon>
    </lineage>
</organism>
<accession>A0A2S0JUU7</accession>
<dbReference type="SUPFAM" id="SSF55729">
    <property type="entry name" value="Acyl-CoA N-acyltransferases (Nat)"/>
    <property type="match status" value="1"/>
</dbReference>
<feature type="domain" description="Enhanced intracellular survival protein" evidence="1">
    <location>
        <begin position="316"/>
        <end position="414"/>
    </location>
</feature>
<evidence type="ECO:0000313" key="5">
    <source>
        <dbReference type="Proteomes" id="UP000238825"/>
    </source>
</evidence>
<dbReference type="SUPFAM" id="SSF55718">
    <property type="entry name" value="SCP-like"/>
    <property type="match status" value="1"/>
</dbReference>
<dbReference type="InterPro" id="IPR041380">
    <property type="entry name" value="Acetyltransf_17"/>
</dbReference>
<evidence type="ECO:0000259" key="1">
    <source>
        <dbReference type="Pfam" id="PF13530"/>
    </source>
</evidence>
<dbReference type="InterPro" id="IPR025559">
    <property type="entry name" value="Eis_dom"/>
</dbReference>
<dbReference type="EMBL" id="UFSZ01000001">
    <property type="protein sequence ID" value="SUV19914.1"/>
    <property type="molecule type" value="Genomic_DNA"/>
</dbReference>